<dbReference type="EMBL" id="QTSX02003678">
    <property type="protein sequence ID" value="KAJ9068901.1"/>
    <property type="molecule type" value="Genomic_DNA"/>
</dbReference>
<evidence type="ECO:0000313" key="2">
    <source>
        <dbReference type="Proteomes" id="UP001165960"/>
    </source>
</evidence>
<keyword evidence="2" id="KW-1185">Reference proteome</keyword>
<dbReference type="Proteomes" id="UP001165960">
    <property type="component" value="Unassembled WGS sequence"/>
</dbReference>
<proteinExistence type="predicted"/>
<accession>A0ACC2T370</accession>
<name>A0ACC2T370_9FUNG</name>
<comment type="caution">
    <text evidence="1">The sequence shown here is derived from an EMBL/GenBank/DDBJ whole genome shotgun (WGS) entry which is preliminary data.</text>
</comment>
<reference evidence="1" key="1">
    <citation type="submission" date="2022-04" db="EMBL/GenBank/DDBJ databases">
        <title>Genome of the entomopathogenic fungus Entomophthora muscae.</title>
        <authorList>
            <person name="Elya C."/>
            <person name="Lovett B.R."/>
            <person name="Lee E."/>
            <person name="Macias A.M."/>
            <person name="Hajek A.E."/>
            <person name="De Bivort B.L."/>
            <person name="Kasson M.T."/>
            <person name="De Fine Licht H.H."/>
            <person name="Stajich J.E."/>
        </authorList>
    </citation>
    <scope>NUCLEOTIDE SEQUENCE</scope>
    <source>
        <strain evidence="1">Berkeley</strain>
    </source>
</reference>
<sequence>MNEAYISGSIVNSFLAKRVGGGFGILTFPPSLPVNDSTVNRLMDYRHFIGVGNGKHGSIRIMRMVCFALQME</sequence>
<protein>
    <submittedName>
        <fullName evidence="1">Uncharacterized protein</fullName>
    </submittedName>
</protein>
<organism evidence="1 2">
    <name type="scientific">Entomophthora muscae</name>
    <dbReference type="NCBI Taxonomy" id="34485"/>
    <lineage>
        <taxon>Eukaryota</taxon>
        <taxon>Fungi</taxon>
        <taxon>Fungi incertae sedis</taxon>
        <taxon>Zoopagomycota</taxon>
        <taxon>Entomophthoromycotina</taxon>
        <taxon>Entomophthoromycetes</taxon>
        <taxon>Entomophthorales</taxon>
        <taxon>Entomophthoraceae</taxon>
        <taxon>Entomophthora</taxon>
    </lineage>
</organism>
<evidence type="ECO:0000313" key="1">
    <source>
        <dbReference type="EMBL" id="KAJ9068901.1"/>
    </source>
</evidence>
<gene>
    <name evidence="1" type="ORF">DSO57_1024004</name>
</gene>